<dbReference type="InterPro" id="IPR050703">
    <property type="entry name" value="Flavin_MAO"/>
</dbReference>
<organism evidence="6 7">
    <name type="scientific">Pseudohalioglobus lutimaris</name>
    <dbReference type="NCBI Taxonomy" id="1737061"/>
    <lineage>
        <taxon>Bacteria</taxon>
        <taxon>Pseudomonadati</taxon>
        <taxon>Pseudomonadota</taxon>
        <taxon>Gammaproteobacteria</taxon>
        <taxon>Cellvibrionales</taxon>
        <taxon>Halieaceae</taxon>
        <taxon>Pseudohalioglobus</taxon>
    </lineage>
</organism>
<feature type="domain" description="Amine oxidase" evidence="5">
    <location>
        <begin position="60"/>
        <end position="475"/>
    </location>
</feature>
<evidence type="ECO:0000256" key="3">
    <source>
        <dbReference type="ARBA" id="ARBA00023002"/>
    </source>
</evidence>
<protein>
    <submittedName>
        <fullName evidence="6">FAD-dependent oxidoreductase</fullName>
    </submittedName>
</protein>
<dbReference type="InterPro" id="IPR001613">
    <property type="entry name" value="Flavin_amine_oxidase"/>
</dbReference>
<dbReference type="SUPFAM" id="SSF51905">
    <property type="entry name" value="FAD/NAD(P)-binding domain"/>
    <property type="match status" value="1"/>
</dbReference>
<dbReference type="Proteomes" id="UP000235005">
    <property type="component" value="Unassembled WGS sequence"/>
</dbReference>
<dbReference type="InterPro" id="IPR036188">
    <property type="entry name" value="FAD/NAD-bd_sf"/>
</dbReference>
<dbReference type="OrthoDB" id="337830at2"/>
<name>A0A2N5X5W6_9GAMM</name>
<evidence type="ECO:0000256" key="4">
    <source>
        <dbReference type="PIRSR" id="PIRSR601613-1"/>
    </source>
</evidence>
<dbReference type="EMBL" id="PKUS01000003">
    <property type="protein sequence ID" value="PLW69871.1"/>
    <property type="molecule type" value="Genomic_DNA"/>
</dbReference>
<dbReference type="PANTHER" id="PTHR43563:SF1">
    <property type="entry name" value="AMINE OXIDASE [FLAVIN-CONTAINING] B"/>
    <property type="match status" value="1"/>
</dbReference>
<dbReference type="PROSITE" id="PS51318">
    <property type="entry name" value="TAT"/>
    <property type="match status" value="1"/>
</dbReference>
<feature type="binding site" evidence="4">
    <location>
        <begin position="80"/>
        <end position="81"/>
    </location>
    <ligand>
        <name>FAD</name>
        <dbReference type="ChEBI" id="CHEBI:57692"/>
    </ligand>
</feature>
<dbReference type="GO" id="GO:0016491">
    <property type="term" value="F:oxidoreductase activity"/>
    <property type="evidence" value="ECO:0007669"/>
    <property type="project" value="UniProtKB-KW"/>
</dbReference>
<dbReference type="InterPro" id="IPR006311">
    <property type="entry name" value="TAT_signal"/>
</dbReference>
<dbReference type="PRINTS" id="PR00757">
    <property type="entry name" value="AMINEOXDASEF"/>
</dbReference>
<evidence type="ECO:0000256" key="1">
    <source>
        <dbReference type="ARBA" id="ARBA00001974"/>
    </source>
</evidence>
<dbReference type="InterPro" id="IPR002937">
    <property type="entry name" value="Amino_oxidase"/>
</dbReference>
<accession>A0A2N5X5W6</accession>
<dbReference type="PROSITE" id="PS51257">
    <property type="entry name" value="PROKAR_LIPOPROTEIN"/>
    <property type="match status" value="1"/>
</dbReference>
<dbReference type="Gene3D" id="3.50.50.60">
    <property type="entry name" value="FAD/NAD(P)-binding domain"/>
    <property type="match status" value="1"/>
</dbReference>
<evidence type="ECO:0000259" key="5">
    <source>
        <dbReference type="Pfam" id="PF01593"/>
    </source>
</evidence>
<gene>
    <name evidence="6" type="ORF">C0039_04880</name>
</gene>
<dbReference type="Gene3D" id="1.10.405.10">
    <property type="entry name" value="Guanine Nucleotide Dissociation Inhibitor, domain 1"/>
    <property type="match status" value="1"/>
</dbReference>
<evidence type="ECO:0000256" key="2">
    <source>
        <dbReference type="ARBA" id="ARBA00005995"/>
    </source>
</evidence>
<comment type="caution">
    <text evidence="6">The sequence shown here is derived from an EMBL/GenBank/DDBJ whole genome shotgun (WGS) entry which is preliminary data.</text>
</comment>
<comment type="cofactor">
    <cofactor evidence="1">
        <name>FAD</name>
        <dbReference type="ChEBI" id="CHEBI:57692"/>
    </cofactor>
</comment>
<sequence>MKDESNSGSITRRGVLMAAAAVSAGTALQSCARPGDSAAEAPKAKSHDLDFDVVVIGGGFAGVTAARELGVDGYRVLLLEARPRLGGRTFTGKFQGKKVEYGGACVHWIQPHVFAEMQRYGKGFEEVPLVDLDATNVMLSTGEIRRISPEEFIREYDFAMEAFNARSLELFPRPYSPFFNPEVLALENVSAAEHIETLGLNEIQKATLNAEMTLYAGAPTTEYSYTSFVKLFALAAWDYYMFTDSEKHYKIADGGTLGLCKAILDHSGAEVRLGKVVSAITQEQDSVRIETTDGQVVTAKTTVITVPTKVYDSISFSPGLSNEKQAFIKNAEMCDAACMFVRFKQNIGNTFSFCDDPNPFSAIQTEYFDDQIGTIVKVTLARQSLIDINDQDAVKKEMKRLFPNVDIVAISSYNWATDPFSRQGWPSYRVGWFSKYKDMAKPEGRLYFAGGATADGWHEYIDGAVESGIRVGREVREALGRELGSRE</sequence>
<evidence type="ECO:0000313" key="7">
    <source>
        <dbReference type="Proteomes" id="UP000235005"/>
    </source>
</evidence>
<comment type="similarity">
    <text evidence="2">Belongs to the flavin monoamine oxidase family.</text>
</comment>
<dbReference type="PANTHER" id="PTHR43563">
    <property type="entry name" value="AMINE OXIDASE"/>
    <property type="match status" value="1"/>
</dbReference>
<keyword evidence="3" id="KW-0560">Oxidoreductase</keyword>
<feature type="binding site" evidence="4">
    <location>
        <position position="277"/>
    </location>
    <ligand>
        <name>FAD</name>
        <dbReference type="ChEBI" id="CHEBI:57692"/>
    </ligand>
</feature>
<evidence type="ECO:0000313" key="6">
    <source>
        <dbReference type="EMBL" id="PLW69871.1"/>
    </source>
</evidence>
<dbReference type="RefSeq" id="WP_084179949.1">
    <property type="nucleotide sequence ID" value="NZ_PKUS01000003.1"/>
</dbReference>
<reference evidence="6 7" key="1">
    <citation type="submission" date="2018-01" db="EMBL/GenBank/DDBJ databases">
        <title>The draft genome sequence of Halioglobus lutimaris HF004.</title>
        <authorList>
            <person name="Du Z.-J."/>
            <person name="Shi M.-J."/>
        </authorList>
    </citation>
    <scope>NUCLEOTIDE SEQUENCE [LARGE SCALE GENOMIC DNA]</scope>
    <source>
        <strain evidence="6 7">HF004</strain>
    </source>
</reference>
<keyword evidence="7" id="KW-1185">Reference proteome</keyword>
<dbReference type="Pfam" id="PF01593">
    <property type="entry name" value="Amino_oxidase"/>
    <property type="match status" value="1"/>
</dbReference>
<dbReference type="Gene3D" id="3.90.660.10">
    <property type="match status" value="1"/>
</dbReference>
<dbReference type="AlphaFoldDB" id="A0A2N5X5W6"/>
<proteinExistence type="inferred from homology"/>